<feature type="region of interest" description="Disordered" evidence="1">
    <location>
        <begin position="291"/>
        <end position="317"/>
    </location>
</feature>
<keyword evidence="3" id="KW-0732">Signal</keyword>
<proteinExistence type="predicted"/>
<feature type="transmembrane region" description="Helical" evidence="2">
    <location>
        <begin position="465"/>
        <end position="488"/>
    </location>
</feature>
<accession>A0A4Z2CDI9</accession>
<evidence type="ECO:0000313" key="6">
    <source>
        <dbReference type="Proteomes" id="UP000516260"/>
    </source>
</evidence>
<dbReference type="InterPro" id="IPR003599">
    <property type="entry name" value="Ig_sub"/>
</dbReference>
<dbReference type="InterPro" id="IPR013106">
    <property type="entry name" value="Ig_V-set"/>
</dbReference>
<sequence length="723" mass="78002">METSLSCWLLLTLCLKSTLAGDWSVQLPVRPVCAVVRSSVVLPCSFDFPQSSNESEKVGGLLAQDDGGEVQQYKVLSEMWCLGNSRCVTPKYVFHSAGILLDPSFMGRVEYFGQPGTNNCSLRISDLRQSDSGTYVFYLITDHPTEKMPDQSGIQLLVADSSGAVTVAAGPSSRVTEGEALRLACCSPAAGQPVDYTWFKSTAVGPGHPGQVWNISQATSADSGGYVCQTRTGDQAQNSTVLNIEVEYSPRDTAVSVSPVGGRLPVTLTCTSDANPPVRAFAWYRGAACQPSADKSSHPARWSTADPAGTGRTFSTSNIPAEEYGEHCCVAGNRHGSQTDTVTLRSPRTPSTSHLSYLTRPENVSVAVGEPAVFRCGVPESSPNVTFRFYGTHGSYSLTCPDGKVEDVPQALYGSCNVKNGELMAMWTLKGTSFSDNHTRVTCQGPKSTEAPSAFLHVHDKGTSFFILIGCVIGGFFGTLLVAALAYLTLQNSESVQNCFTSQLAHRASPRCAPALRSSISSSLHLLAPQPRSTPRWFILPAAAHKPIWEQFTDNPPAFKLGPLFPKADRPVERHGGGDRVLVRAGRVATSVVTFLGDFCSLLVVYKLSPAEVNDCRFKDVKDLCSGADHAGVIGGCRGTHPLPQTACWGPDPRCCPLSHRHHDPLQWPMQVQVQPEQEVTLKKGLITVFGTQISSDQHSMLLSLTLQEEDRRKCSTDALRPR</sequence>
<dbReference type="Pfam" id="PF13895">
    <property type="entry name" value="Ig_2"/>
    <property type="match status" value="1"/>
</dbReference>
<keyword evidence="6" id="KW-1185">Reference proteome</keyword>
<dbReference type="Gene3D" id="2.60.40.10">
    <property type="entry name" value="Immunoglobulins"/>
    <property type="match status" value="3"/>
</dbReference>
<comment type="caution">
    <text evidence="5">The sequence shown here is derived from an EMBL/GenBank/DDBJ whole genome shotgun (WGS) entry which is preliminary data.</text>
</comment>
<evidence type="ECO:0000256" key="1">
    <source>
        <dbReference type="SAM" id="MobiDB-lite"/>
    </source>
</evidence>
<gene>
    <name evidence="5" type="ORF">fugu_009726</name>
</gene>
<feature type="domain" description="Ig-like" evidence="4">
    <location>
        <begin position="250"/>
        <end position="345"/>
    </location>
</feature>
<evidence type="ECO:0000259" key="4">
    <source>
        <dbReference type="PROSITE" id="PS50835"/>
    </source>
</evidence>
<dbReference type="Proteomes" id="UP000516260">
    <property type="component" value="Chromosome 10"/>
</dbReference>
<keyword evidence="2" id="KW-0812">Transmembrane</keyword>
<feature type="signal peptide" evidence="3">
    <location>
        <begin position="1"/>
        <end position="20"/>
    </location>
</feature>
<dbReference type="InterPro" id="IPR013783">
    <property type="entry name" value="Ig-like_fold"/>
</dbReference>
<dbReference type="PANTHER" id="PTHR46013">
    <property type="entry name" value="VASCULAR CELL ADHESION MOLECULE 1"/>
    <property type="match status" value="1"/>
</dbReference>
<organism evidence="5 6">
    <name type="scientific">Takifugu bimaculatus</name>
    <dbReference type="NCBI Taxonomy" id="433685"/>
    <lineage>
        <taxon>Eukaryota</taxon>
        <taxon>Metazoa</taxon>
        <taxon>Chordata</taxon>
        <taxon>Craniata</taxon>
        <taxon>Vertebrata</taxon>
        <taxon>Euteleostomi</taxon>
        <taxon>Actinopterygii</taxon>
        <taxon>Neopterygii</taxon>
        <taxon>Teleostei</taxon>
        <taxon>Neoteleostei</taxon>
        <taxon>Acanthomorphata</taxon>
        <taxon>Eupercaria</taxon>
        <taxon>Tetraodontiformes</taxon>
        <taxon>Tetradontoidea</taxon>
        <taxon>Tetraodontidae</taxon>
        <taxon>Takifugu</taxon>
    </lineage>
</organism>
<dbReference type="Pfam" id="PF07686">
    <property type="entry name" value="V-set"/>
    <property type="match status" value="1"/>
</dbReference>
<dbReference type="AlphaFoldDB" id="A0A4Z2CDI9"/>
<evidence type="ECO:0000256" key="3">
    <source>
        <dbReference type="SAM" id="SignalP"/>
    </source>
</evidence>
<dbReference type="InterPro" id="IPR036179">
    <property type="entry name" value="Ig-like_dom_sf"/>
</dbReference>
<feature type="chain" id="PRO_5021277740" description="Ig-like domain-containing protein" evidence="3">
    <location>
        <begin position="21"/>
        <end position="723"/>
    </location>
</feature>
<dbReference type="InterPro" id="IPR007110">
    <property type="entry name" value="Ig-like_dom"/>
</dbReference>
<reference evidence="5 6" key="1">
    <citation type="submission" date="2019-04" db="EMBL/GenBank/DDBJ databases">
        <title>The sequence and de novo assembly of Takifugu bimaculatus genome using PacBio and Hi-C technologies.</title>
        <authorList>
            <person name="Xu P."/>
            <person name="Liu B."/>
            <person name="Zhou Z."/>
        </authorList>
    </citation>
    <scope>NUCLEOTIDE SEQUENCE [LARGE SCALE GENOMIC DNA]</scope>
    <source>
        <strain evidence="5">TB-2018</strain>
        <tissue evidence="5">Muscle</tissue>
    </source>
</reference>
<dbReference type="PROSITE" id="PS50835">
    <property type="entry name" value="IG_LIKE"/>
    <property type="match status" value="2"/>
</dbReference>
<dbReference type="EMBL" id="SWLE01000002">
    <property type="protein sequence ID" value="TNN02239.1"/>
    <property type="molecule type" value="Genomic_DNA"/>
</dbReference>
<protein>
    <recommendedName>
        <fullName evidence="4">Ig-like domain-containing protein</fullName>
    </recommendedName>
</protein>
<name>A0A4Z2CDI9_9TELE</name>
<dbReference type="SUPFAM" id="SSF48726">
    <property type="entry name" value="Immunoglobulin"/>
    <property type="match status" value="3"/>
</dbReference>
<keyword evidence="2" id="KW-1133">Transmembrane helix</keyword>
<feature type="domain" description="Ig-like" evidence="4">
    <location>
        <begin position="149"/>
        <end position="245"/>
    </location>
</feature>
<dbReference type="PANTHER" id="PTHR46013:SF4">
    <property type="entry name" value="B-CELL RECEPTOR CD22-RELATED"/>
    <property type="match status" value="1"/>
</dbReference>
<keyword evidence="2" id="KW-0472">Membrane</keyword>
<evidence type="ECO:0000313" key="5">
    <source>
        <dbReference type="EMBL" id="TNN02239.1"/>
    </source>
</evidence>
<evidence type="ECO:0000256" key="2">
    <source>
        <dbReference type="SAM" id="Phobius"/>
    </source>
</evidence>
<dbReference type="SMART" id="SM00409">
    <property type="entry name" value="IG"/>
    <property type="match status" value="3"/>
</dbReference>